<reference evidence="2 3" key="1">
    <citation type="journal article" date="2011" name="PLoS Pathog.">
        <title>Endophytic Life Strategies Decoded by Genome and Transcriptome Analyses of the Mutualistic Root Symbiont Piriformospora indica.</title>
        <authorList>
            <person name="Zuccaro A."/>
            <person name="Lahrmann U."/>
            <person name="Guldener U."/>
            <person name="Langen G."/>
            <person name="Pfiffi S."/>
            <person name="Biedenkopf D."/>
            <person name="Wong P."/>
            <person name="Samans B."/>
            <person name="Grimm C."/>
            <person name="Basiewicz M."/>
            <person name="Murat C."/>
            <person name="Martin F."/>
            <person name="Kogel K.H."/>
        </authorList>
    </citation>
    <scope>NUCLEOTIDE SEQUENCE [LARGE SCALE GENOMIC DNA]</scope>
    <source>
        <strain evidence="2 3">DSM 11827</strain>
    </source>
</reference>
<dbReference type="HOGENOM" id="CLU_794809_0_0_1"/>
<dbReference type="AlphaFoldDB" id="G4TMR9"/>
<sequence>MSTEGRRASVAHLQRFLYFIISRLGRARSNISTRIRRSSVFRSYSVQGLPSVVTPWMPRGIEVSQTRAAICPNGTADRVTLTAARTSAKLYQRAAYPAPSTPNPDVMGSRNSMVLPRRGSGPMPSLLQGATGTVNPQQRRTSYVNSNQEASTASSSRQLEEVSTPQAGPIPNVSGSRSQAPSFHHLITLTDTVHSLNNDAPMAVRPPSGEPQASMSNTRSSDIQGKQRRIRAGLSIFIPPRLASPPPPYTPEDTSPFRFSPYEYSPSEYRVDTRVMGDSFITAPSPIALPARRGSRPLPAVHRPSILGERNHSRWFSTSRLLDDHVICHQSTSGFISRPRGHSLSAGQY</sequence>
<feature type="region of interest" description="Disordered" evidence="1">
    <location>
        <begin position="197"/>
        <end position="226"/>
    </location>
</feature>
<evidence type="ECO:0000256" key="1">
    <source>
        <dbReference type="SAM" id="MobiDB-lite"/>
    </source>
</evidence>
<dbReference type="InParanoid" id="G4TMR9"/>
<feature type="region of interest" description="Disordered" evidence="1">
    <location>
        <begin position="240"/>
        <end position="260"/>
    </location>
</feature>
<comment type="caution">
    <text evidence="2">The sequence shown here is derived from an EMBL/GenBank/DDBJ whole genome shotgun (WGS) entry which is preliminary data.</text>
</comment>
<feature type="compositionally biased region" description="Polar residues" evidence="1">
    <location>
        <begin position="211"/>
        <end position="224"/>
    </location>
</feature>
<dbReference type="EMBL" id="CAFZ01000173">
    <property type="protein sequence ID" value="CCA72610.1"/>
    <property type="molecule type" value="Genomic_DNA"/>
</dbReference>
<accession>G4TMR9</accession>
<proteinExistence type="predicted"/>
<gene>
    <name evidence="2" type="ORF">PIIN_06547</name>
</gene>
<keyword evidence="3" id="KW-1185">Reference proteome</keyword>
<organism evidence="2 3">
    <name type="scientific">Serendipita indica (strain DSM 11827)</name>
    <name type="common">Root endophyte fungus</name>
    <name type="synonym">Piriformospora indica</name>
    <dbReference type="NCBI Taxonomy" id="1109443"/>
    <lineage>
        <taxon>Eukaryota</taxon>
        <taxon>Fungi</taxon>
        <taxon>Dikarya</taxon>
        <taxon>Basidiomycota</taxon>
        <taxon>Agaricomycotina</taxon>
        <taxon>Agaricomycetes</taxon>
        <taxon>Sebacinales</taxon>
        <taxon>Serendipitaceae</taxon>
        <taxon>Serendipita</taxon>
    </lineage>
</organism>
<protein>
    <submittedName>
        <fullName evidence="2">Uncharacterized protein</fullName>
    </submittedName>
</protein>
<feature type="compositionally biased region" description="Polar residues" evidence="1">
    <location>
        <begin position="128"/>
        <end position="166"/>
    </location>
</feature>
<dbReference type="Proteomes" id="UP000007148">
    <property type="component" value="Unassembled WGS sequence"/>
</dbReference>
<name>G4TMR9_SERID</name>
<evidence type="ECO:0000313" key="3">
    <source>
        <dbReference type="Proteomes" id="UP000007148"/>
    </source>
</evidence>
<feature type="region of interest" description="Disordered" evidence="1">
    <location>
        <begin position="96"/>
        <end position="179"/>
    </location>
</feature>
<evidence type="ECO:0000313" key="2">
    <source>
        <dbReference type="EMBL" id="CCA72610.1"/>
    </source>
</evidence>